<dbReference type="PANTHER" id="PTHR33909:SF1">
    <property type="entry name" value="SEC TRANSLOCON ACCESSORY COMPLEX SUBUNIT YAJC"/>
    <property type="match status" value="1"/>
</dbReference>
<protein>
    <submittedName>
        <fullName evidence="11">Preprotein translocase subunit YajC</fullName>
    </submittedName>
</protein>
<keyword evidence="8" id="KW-0811">Translocation</keyword>
<keyword evidence="6" id="KW-0653">Protein transport</keyword>
<evidence type="ECO:0000256" key="3">
    <source>
        <dbReference type="ARBA" id="ARBA00022448"/>
    </source>
</evidence>
<evidence type="ECO:0000256" key="10">
    <source>
        <dbReference type="SAM" id="Phobius"/>
    </source>
</evidence>
<evidence type="ECO:0000313" key="11">
    <source>
        <dbReference type="EMBL" id="UOF92734.1"/>
    </source>
</evidence>
<evidence type="ECO:0000256" key="1">
    <source>
        <dbReference type="ARBA" id="ARBA00004162"/>
    </source>
</evidence>
<dbReference type="RefSeq" id="WP_347439404.1">
    <property type="nucleotide sequence ID" value="NZ_CP089291.1"/>
</dbReference>
<gene>
    <name evidence="11" type="primary">yajC</name>
    <name evidence="11" type="ORF">LSG31_11525</name>
</gene>
<dbReference type="PRINTS" id="PR01853">
    <property type="entry name" value="YAJCTRNLCASE"/>
</dbReference>
<evidence type="ECO:0000256" key="5">
    <source>
        <dbReference type="ARBA" id="ARBA00022692"/>
    </source>
</evidence>
<evidence type="ECO:0000256" key="8">
    <source>
        <dbReference type="ARBA" id="ARBA00023010"/>
    </source>
</evidence>
<evidence type="ECO:0000256" key="4">
    <source>
        <dbReference type="ARBA" id="ARBA00022475"/>
    </source>
</evidence>
<keyword evidence="4" id="KW-1003">Cell membrane</keyword>
<keyword evidence="12" id="KW-1185">Reference proteome</keyword>
<dbReference type="EMBL" id="CP089291">
    <property type="protein sequence ID" value="UOF92734.1"/>
    <property type="molecule type" value="Genomic_DNA"/>
</dbReference>
<organism evidence="11 12">
    <name type="scientific">Fodinisporobacter ferrooxydans</name>
    <dbReference type="NCBI Taxonomy" id="2901836"/>
    <lineage>
        <taxon>Bacteria</taxon>
        <taxon>Bacillati</taxon>
        <taxon>Bacillota</taxon>
        <taxon>Bacilli</taxon>
        <taxon>Bacillales</taxon>
        <taxon>Alicyclobacillaceae</taxon>
        <taxon>Fodinisporobacter</taxon>
    </lineage>
</organism>
<dbReference type="Pfam" id="PF02699">
    <property type="entry name" value="YajC"/>
    <property type="match status" value="1"/>
</dbReference>
<dbReference type="PANTHER" id="PTHR33909">
    <property type="entry name" value="SEC TRANSLOCON ACCESSORY COMPLEX SUBUNIT YAJC"/>
    <property type="match status" value="1"/>
</dbReference>
<evidence type="ECO:0000256" key="7">
    <source>
        <dbReference type="ARBA" id="ARBA00022989"/>
    </source>
</evidence>
<evidence type="ECO:0000256" key="2">
    <source>
        <dbReference type="ARBA" id="ARBA00006742"/>
    </source>
</evidence>
<evidence type="ECO:0000313" key="12">
    <source>
        <dbReference type="Proteomes" id="UP000830167"/>
    </source>
</evidence>
<comment type="similarity">
    <text evidence="2">Belongs to the YajC family.</text>
</comment>
<comment type="subcellular location">
    <subcellularLocation>
        <location evidence="1">Cell membrane</location>
        <topology evidence="1">Single-pass membrane protein</topology>
    </subcellularLocation>
</comment>
<evidence type="ECO:0000256" key="9">
    <source>
        <dbReference type="ARBA" id="ARBA00023136"/>
    </source>
</evidence>
<feature type="transmembrane region" description="Helical" evidence="10">
    <location>
        <begin position="6"/>
        <end position="23"/>
    </location>
</feature>
<reference evidence="11" key="1">
    <citation type="submission" date="2021-12" db="EMBL/GenBank/DDBJ databases">
        <title>Alicyclobacillaceae gen. nov., sp. nov., isolated from chalcocite enrichment system.</title>
        <authorList>
            <person name="Jiang Z."/>
        </authorList>
    </citation>
    <scope>NUCLEOTIDE SEQUENCE</scope>
    <source>
        <strain evidence="11">MYW30-H2</strain>
    </source>
</reference>
<keyword evidence="7 10" id="KW-1133">Transmembrane helix</keyword>
<sequence length="91" mass="10246">MSSTVVQFLPLILLFVVFYFILIRPQQRNQKKRTAMLSTLKKGDQVVTIGGINGTITDIDDEKVTLRVSETSRIVFERSSISSVKVQASEK</sequence>
<accession>A0ABY4CRX4</accession>
<evidence type="ECO:0000256" key="6">
    <source>
        <dbReference type="ARBA" id="ARBA00022927"/>
    </source>
</evidence>
<dbReference type="Proteomes" id="UP000830167">
    <property type="component" value="Chromosome"/>
</dbReference>
<keyword evidence="5 10" id="KW-0812">Transmembrane</keyword>
<dbReference type="SMART" id="SM01323">
    <property type="entry name" value="YajC"/>
    <property type="match status" value="1"/>
</dbReference>
<keyword evidence="3" id="KW-0813">Transport</keyword>
<dbReference type="InterPro" id="IPR003849">
    <property type="entry name" value="Preprotein_translocase_YajC"/>
</dbReference>
<keyword evidence="9 10" id="KW-0472">Membrane</keyword>
<proteinExistence type="inferred from homology"/>
<name>A0ABY4CRX4_9BACL</name>
<dbReference type="NCBIfam" id="TIGR00739">
    <property type="entry name" value="yajC"/>
    <property type="match status" value="1"/>
</dbReference>